<dbReference type="InterPro" id="IPR036249">
    <property type="entry name" value="Thioredoxin-like_sf"/>
</dbReference>
<dbReference type="InterPro" id="IPR009737">
    <property type="entry name" value="Aim32/Apd1-like"/>
</dbReference>
<dbReference type="Gene3D" id="3.40.30.10">
    <property type="entry name" value="Glutaredoxin"/>
    <property type="match status" value="1"/>
</dbReference>
<proteinExistence type="predicted"/>
<dbReference type="EMBL" id="JAGSOV010000041">
    <property type="protein sequence ID" value="MCO1657446.1"/>
    <property type="molecule type" value="Genomic_DNA"/>
</dbReference>
<organism evidence="1 2">
    <name type="scientific">Pseudonocardia humida</name>
    <dbReference type="NCBI Taxonomy" id="2800819"/>
    <lineage>
        <taxon>Bacteria</taxon>
        <taxon>Bacillati</taxon>
        <taxon>Actinomycetota</taxon>
        <taxon>Actinomycetes</taxon>
        <taxon>Pseudonocardiales</taxon>
        <taxon>Pseudonocardiaceae</taxon>
        <taxon>Pseudonocardia</taxon>
    </lineage>
</organism>
<gene>
    <name evidence="1" type="ORF">KDL28_20525</name>
</gene>
<dbReference type="RefSeq" id="WP_252441093.1">
    <property type="nucleotide sequence ID" value="NZ_JAGSOV010000041.1"/>
</dbReference>
<name>A0ABT1A361_9PSEU</name>
<reference evidence="1" key="1">
    <citation type="submission" date="2021-04" db="EMBL/GenBank/DDBJ databases">
        <title>Pseudonocardia sp. nov., isolated from sandy soil of mangrove forest.</title>
        <authorList>
            <person name="Zan Z."/>
            <person name="Huang R."/>
            <person name="Liu W."/>
        </authorList>
    </citation>
    <scope>NUCLEOTIDE SEQUENCE</scope>
    <source>
        <strain evidence="1">S2-4</strain>
    </source>
</reference>
<sequence>MIERCAVLARAADEPLAGTAPVATRWAGLEHRAAWPDSVDSHPDPAVAGFVRRAAARGWRVVLIRRPGRRTATGRPRLILADTTTALATTLRIDGPGALADVPLPEAGAPLPGTPVDDTPLLVCTHGRRDRCCAIDGRALAGALVESGEPDVWECTHLGGHRFAPTALVLPTGYLYGRLDPETAATARKTAAAGEVQTALCRGRSTWSHAGQVAELAVREATGLRDANALRVVATDHGAEVHHLDNGRRWAVDLAHDGGGAGPCSTSCGVAVLRREALRVTAVRPLP</sequence>
<dbReference type="SUPFAM" id="SSF52833">
    <property type="entry name" value="Thioredoxin-like"/>
    <property type="match status" value="1"/>
</dbReference>
<protein>
    <submittedName>
        <fullName evidence="1">Sucrase ferredoxin</fullName>
    </submittedName>
</protein>
<accession>A0ABT1A361</accession>
<dbReference type="Proteomes" id="UP001165283">
    <property type="component" value="Unassembled WGS sequence"/>
</dbReference>
<dbReference type="PANTHER" id="PTHR31902:SF22">
    <property type="entry name" value="SLL1203 PROTEIN"/>
    <property type="match status" value="1"/>
</dbReference>
<evidence type="ECO:0000313" key="1">
    <source>
        <dbReference type="EMBL" id="MCO1657446.1"/>
    </source>
</evidence>
<evidence type="ECO:0000313" key="2">
    <source>
        <dbReference type="Proteomes" id="UP001165283"/>
    </source>
</evidence>
<dbReference type="PANTHER" id="PTHR31902">
    <property type="entry name" value="ACTIN PATCHES DISTAL PROTEIN 1"/>
    <property type="match status" value="1"/>
</dbReference>
<comment type="caution">
    <text evidence="1">The sequence shown here is derived from an EMBL/GenBank/DDBJ whole genome shotgun (WGS) entry which is preliminary data.</text>
</comment>
<keyword evidence="2" id="KW-1185">Reference proteome</keyword>
<dbReference type="Pfam" id="PF06999">
    <property type="entry name" value="Suc_Fer-like"/>
    <property type="match status" value="1"/>
</dbReference>